<dbReference type="RefSeq" id="WP_155197470.1">
    <property type="nucleotide sequence ID" value="NZ_SMLY01000062.1"/>
</dbReference>
<keyword evidence="1" id="KW-0472">Membrane</keyword>
<organism evidence="2 3">
    <name type="scientific">Roseibium hamelinense</name>
    <dbReference type="NCBI Taxonomy" id="150831"/>
    <lineage>
        <taxon>Bacteria</taxon>
        <taxon>Pseudomonadati</taxon>
        <taxon>Pseudomonadota</taxon>
        <taxon>Alphaproteobacteria</taxon>
        <taxon>Hyphomicrobiales</taxon>
        <taxon>Stappiaceae</taxon>
        <taxon>Roseibium</taxon>
    </lineage>
</organism>
<comment type="caution">
    <text evidence="2">The sequence shown here is derived from an EMBL/GenBank/DDBJ whole genome shotgun (WGS) entry which is preliminary data.</text>
</comment>
<keyword evidence="1" id="KW-0812">Transmembrane</keyword>
<dbReference type="Proteomes" id="UP000320593">
    <property type="component" value="Unassembled WGS sequence"/>
</dbReference>
<name>A0A562TID4_9HYPH</name>
<gene>
    <name evidence="2" type="ORF">JM93_00984</name>
</gene>
<keyword evidence="3" id="KW-1185">Reference proteome</keyword>
<proteinExistence type="predicted"/>
<accession>A0A562TID4</accession>
<evidence type="ECO:0000313" key="3">
    <source>
        <dbReference type="Proteomes" id="UP000320593"/>
    </source>
</evidence>
<evidence type="ECO:0000313" key="2">
    <source>
        <dbReference type="EMBL" id="TWI93427.1"/>
    </source>
</evidence>
<feature type="transmembrane region" description="Helical" evidence="1">
    <location>
        <begin position="21"/>
        <end position="51"/>
    </location>
</feature>
<sequence>MLVKATGGMSKPVNHGSKVPAVLFVIVKNLLFWGAIAVSLYVLFLMVTFAAHSVGPV</sequence>
<protein>
    <submittedName>
        <fullName evidence="2">Uncharacterized protein</fullName>
    </submittedName>
</protein>
<dbReference type="AlphaFoldDB" id="A0A562TID4"/>
<reference evidence="2 3" key="1">
    <citation type="submission" date="2019-07" db="EMBL/GenBank/DDBJ databases">
        <title>Genomic Encyclopedia of Archaeal and Bacterial Type Strains, Phase II (KMG-II): from individual species to whole genera.</title>
        <authorList>
            <person name="Goeker M."/>
        </authorList>
    </citation>
    <scope>NUCLEOTIDE SEQUENCE [LARGE SCALE GENOMIC DNA]</scope>
    <source>
        <strain evidence="2 3">ATCC BAA-252</strain>
    </source>
</reference>
<dbReference type="EMBL" id="VLLF01000001">
    <property type="protein sequence ID" value="TWI93427.1"/>
    <property type="molecule type" value="Genomic_DNA"/>
</dbReference>
<keyword evidence="1" id="KW-1133">Transmembrane helix</keyword>
<evidence type="ECO:0000256" key="1">
    <source>
        <dbReference type="SAM" id="Phobius"/>
    </source>
</evidence>